<dbReference type="Gene3D" id="2.40.440.10">
    <property type="entry name" value="L,D-transpeptidase catalytic domain-like"/>
    <property type="match status" value="1"/>
</dbReference>
<dbReference type="InterPro" id="IPR050979">
    <property type="entry name" value="LD-transpeptidase"/>
</dbReference>
<dbReference type="PROSITE" id="PS52029">
    <property type="entry name" value="LD_TPASE"/>
    <property type="match status" value="1"/>
</dbReference>
<dbReference type="GO" id="GO:0005576">
    <property type="term" value="C:extracellular region"/>
    <property type="evidence" value="ECO:0007669"/>
    <property type="project" value="TreeGrafter"/>
</dbReference>
<dbReference type="RefSeq" id="WP_176634169.1">
    <property type="nucleotide sequence ID" value="NZ_JAAMFM010000005.1"/>
</dbReference>
<feature type="active site" description="Nucleophile" evidence="7">
    <location>
        <position position="362"/>
    </location>
</feature>
<evidence type="ECO:0000256" key="4">
    <source>
        <dbReference type="ARBA" id="ARBA00022984"/>
    </source>
</evidence>
<protein>
    <submittedName>
        <fullName evidence="9">L,D-transpeptidase</fullName>
    </submittedName>
</protein>
<organism evidence="9 10">
    <name type="scientific">Arthrobacter wenxiniae</name>
    <dbReference type="NCBI Taxonomy" id="2713570"/>
    <lineage>
        <taxon>Bacteria</taxon>
        <taxon>Bacillati</taxon>
        <taxon>Actinomycetota</taxon>
        <taxon>Actinomycetes</taxon>
        <taxon>Micrococcales</taxon>
        <taxon>Micrococcaceae</taxon>
        <taxon>Arthrobacter</taxon>
    </lineage>
</organism>
<feature type="active site" description="Proton donor/acceptor" evidence="7">
    <location>
        <position position="343"/>
    </location>
</feature>
<dbReference type="PANTHER" id="PTHR30582">
    <property type="entry name" value="L,D-TRANSPEPTIDASE"/>
    <property type="match status" value="1"/>
</dbReference>
<dbReference type="PANTHER" id="PTHR30582:SF2">
    <property type="entry name" value="L,D-TRANSPEPTIDASE YCIB-RELATED"/>
    <property type="match status" value="1"/>
</dbReference>
<comment type="pathway">
    <text evidence="1 7">Cell wall biogenesis; peptidoglycan biosynthesis.</text>
</comment>
<evidence type="ECO:0000256" key="7">
    <source>
        <dbReference type="PROSITE-ProRule" id="PRU01373"/>
    </source>
</evidence>
<dbReference type="Proteomes" id="UP000543556">
    <property type="component" value="Unassembled WGS sequence"/>
</dbReference>
<evidence type="ECO:0000256" key="2">
    <source>
        <dbReference type="ARBA" id="ARBA00022679"/>
    </source>
</evidence>
<keyword evidence="2" id="KW-0808">Transferase</keyword>
<evidence type="ECO:0000256" key="6">
    <source>
        <dbReference type="ARBA" id="ARBA00023316"/>
    </source>
</evidence>
<dbReference type="GO" id="GO:0071555">
    <property type="term" value="P:cell wall organization"/>
    <property type="evidence" value="ECO:0007669"/>
    <property type="project" value="UniProtKB-UniRule"/>
</dbReference>
<reference evidence="9 10" key="1">
    <citation type="submission" date="2020-02" db="EMBL/GenBank/DDBJ databases">
        <title>Genome sequence of strain AETb3-4.</title>
        <authorList>
            <person name="Gao J."/>
            <person name="Zhang X."/>
        </authorList>
    </citation>
    <scope>NUCLEOTIDE SEQUENCE [LARGE SCALE GENOMIC DNA]</scope>
    <source>
        <strain evidence="9 10">AETb3-4</strain>
    </source>
</reference>
<dbReference type="InterPro" id="IPR041280">
    <property type="entry name" value="Big_10"/>
</dbReference>
<keyword evidence="5" id="KW-0012">Acyltransferase</keyword>
<dbReference type="GO" id="GO:0018104">
    <property type="term" value="P:peptidoglycan-protein cross-linking"/>
    <property type="evidence" value="ECO:0007669"/>
    <property type="project" value="TreeGrafter"/>
</dbReference>
<evidence type="ECO:0000256" key="1">
    <source>
        <dbReference type="ARBA" id="ARBA00004752"/>
    </source>
</evidence>
<evidence type="ECO:0000259" key="8">
    <source>
        <dbReference type="PROSITE" id="PS52029"/>
    </source>
</evidence>
<feature type="domain" description="L,D-TPase catalytic" evidence="8">
    <location>
        <begin position="258"/>
        <end position="386"/>
    </location>
</feature>
<dbReference type="Pfam" id="PF17964">
    <property type="entry name" value="Big_10"/>
    <property type="match status" value="1"/>
</dbReference>
<comment type="caution">
    <text evidence="9">The sequence shown here is derived from an EMBL/GenBank/DDBJ whole genome shotgun (WGS) entry which is preliminary data.</text>
</comment>
<dbReference type="GO" id="GO:0071972">
    <property type="term" value="F:peptidoglycan L,D-transpeptidase activity"/>
    <property type="evidence" value="ECO:0007669"/>
    <property type="project" value="TreeGrafter"/>
</dbReference>
<dbReference type="Gene3D" id="2.60.40.3710">
    <property type="match status" value="1"/>
</dbReference>
<evidence type="ECO:0000256" key="5">
    <source>
        <dbReference type="ARBA" id="ARBA00023315"/>
    </source>
</evidence>
<name>A0A7Y7LZ69_9MICC</name>
<keyword evidence="10" id="KW-1185">Reference proteome</keyword>
<sequence>MPELGSVRKPRRGWKIAGVAAFVLAIGAGGVGAATATSWLPENPASATVPTVAAPTTPPATPVELALEPKQGTVSYNPAVPVVAQVQAGTIHSAILKETETGATTDGELSDGGRKWVSGSALAFNTDYTFSVTTMDDNGTLETQASTFSTVPAANEADMWMYPANGSTVGVAQPLEFHFSEPVANKDAVEKAIRITSATGQKGAFHWYSDTMARYRAASYWPANTALKVDIKLFGVDYGNGQIGNFNKTNTINIGDKVVMEADASAKVVHIFINDKLARTFLASMGDERFPSAAGFLVLTADKQRFATFDAATIGLKPGDPAYYGKLKVEYATRLANSGIFIHLAAPVAIPYLGKVNLSHGCIGLDREGASWVFNNMRPGDLVHTVGTGHPTNTIAPTDGFGDWNIPFARYANK</sequence>
<dbReference type="UniPathway" id="UPA00219"/>
<dbReference type="InterPro" id="IPR038063">
    <property type="entry name" value="Transpep_catalytic_dom"/>
</dbReference>
<dbReference type="GO" id="GO:0016746">
    <property type="term" value="F:acyltransferase activity"/>
    <property type="evidence" value="ECO:0007669"/>
    <property type="project" value="UniProtKB-KW"/>
</dbReference>
<gene>
    <name evidence="9" type="ORF">G6034_05900</name>
</gene>
<keyword evidence="3 7" id="KW-0133">Cell shape</keyword>
<proteinExistence type="predicted"/>
<dbReference type="InterPro" id="IPR005490">
    <property type="entry name" value="LD_TPept_cat_dom"/>
</dbReference>
<dbReference type="EMBL" id="JAAMFM010000005">
    <property type="protein sequence ID" value="NVM94448.1"/>
    <property type="molecule type" value="Genomic_DNA"/>
</dbReference>
<evidence type="ECO:0000313" key="10">
    <source>
        <dbReference type="Proteomes" id="UP000543556"/>
    </source>
</evidence>
<dbReference type="SUPFAM" id="SSF141523">
    <property type="entry name" value="L,D-transpeptidase catalytic domain-like"/>
    <property type="match status" value="1"/>
</dbReference>
<evidence type="ECO:0000313" key="9">
    <source>
        <dbReference type="EMBL" id="NVM94448.1"/>
    </source>
</evidence>
<dbReference type="CDD" id="cd16913">
    <property type="entry name" value="YkuD_like"/>
    <property type="match status" value="1"/>
</dbReference>
<dbReference type="Pfam" id="PF03734">
    <property type="entry name" value="YkuD"/>
    <property type="match status" value="1"/>
</dbReference>
<dbReference type="GO" id="GO:0008360">
    <property type="term" value="P:regulation of cell shape"/>
    <property type="evidence" value="ECO:0007669"/>
    <property type="project" value="UniProtKB-UniRule"/>
</dbReference>
<dbReference type="AlphaFoldDB" id="A0A7Y7LZ69"/>
<dbReference type="CDD" id="cd13432">
    <property type="entry name" value="LDT_IgD_like_2"/>
    <property type="match status" value="1"/>
</dbReference>
<keyword evidence="4 7" id="KW-0573">Peptidoglycan synthesis</keyword>
<evidence type="ECO:0000256" key="3">
    <source>
        <dbReference type="ARBA" id="ARBA00022960"/>
    </source>
</evidence>
<dbReference type="Gene3D" id="2.60.40.3780">
    <property type="match status" value="1"/>
</dbReference>
<accession>A0A7Y7LZ69</accession>
<keyword evidence="6 7" id="KW-0961">Cell wall biogenesis/degradation</keyword>